<keyword evidence="3 6" id="KW-1133">Transmembrane helix</keyword>
<dbReference type="VEuPathDB" id="FungiDB:CCM_08109"/>
<dbReference type="VEuPathDB" id="FungiDB:A9K55_005312"/>
<keyword evidence="4 6" id="KW-0472">Membrane</keyword>
<gene>
    <name evidence="7" type="ORF">A9K55_005312</name>
</gene>
<evidence type="ECO:0000313" key="7">
    <source>
        <dbReference type="EMBL" id="ATY64972.1"/>
    </source>
</evidence>
<organism evidence="7 8">
    <name type="scientific">Cordyceps militaris</name>
    <name type="common">Caterpillar fungus</name>
    <name type="synonym">Clavaria militaris</name>
    <dbReference type="NCBI Taxonomy" id="73501"/>
    <lineage>
        <taxon>Eukaryota</taxon>
        <taxon>Fungi</taxon>
        <taxon>Dikarya</taxon>
        <taxon>Ascomycota</taxon>
        <taxon>Pezizomycotina</taxon>
        <taxon>Sordariomycetes</taxon>
        <taxon>Hypocreomycetidae</taxon>
        <taxon>Hypocreales</taxon>
        <taxon>Cordycipitaceae</taxon>
        <taxon>Cordyceps</taxon>
    </lineage>
</organism>
<evidence type="ECO:0000256" key="5">
    <source>
        <dbReference type="SAM" id="MobiDB-lite"/>
    </source>
</evidence>
<protein>
    <recommendedName>
        <fullName evidence="9">LrgB-like protein</fullName>
    </recommendedName>
</protein>
<feature type="transmembrane region" description="Helical" evidence="6">
    <location>
        <begin position="248"/>
        <end position="268"/>
    </location>
</feature>
<feature type="transmembrane region" description="Helical" evidence="6">
    <location>
        <begin position="46"/>
        <end position="68"/>
    </location>
</feature>
<evidence type="ECO:0000256" key="3">
    <source>
        <dbReference type="ARBA" id="ARBA00022989"/>
    </source>
</evidence>
<dbReference type="OrthoDB" id="2502820at2759"/>
<evidence type="ECO:0000256" key="6">
    <source>
        <dbReference type="SAM" id="Phobius"/>
    </source>
</evidence>
<feature type="transmembrane region" description="Helical" evidence="6">
    <location>
        <begin position="555"/>
        <end position="575"/>
    </location>
</feature>
<feature type="transmembrane region" description="Helical" evidence="6">
    <location>
        <begin position="437"/>
        <end position="454"/>
    </location>
</feature>
<feature type="transmembrane region" description="Helical" evidence="6">
    <location>
        <begin position="371"/>
        <end position="391"/>
    </location>
</feature>
<evidence type="ECO:0000256" key="1">
    <source>
        <dbReference type="ARBA" id="ARBA00004141"/>
    </source>
</evidence>
<dbReference type="GO" id="GO:0016020">
    <property type="term" value="C:membrane"/>
    <property type="evidence" value="ECO:0007669"/>
    <property type="project" value="UniProtKB-SubCell"/>
</dbReference>
<feature type="compositionally biased region" description="Polar residues" evidence="5">
    <location>
        <begin position="498"/>
        <end position="516"/>
    </location>
</feature>
<dbReference type="PANTHER" id="PTHR30249">
    <property type="entry name" value="PUTATIVE SEROTONIN TRANSPORTER"/>
    <property type="match status" value="1"/>
</dbReference>
<evidence type="ECO:0000313" key="8">
    <source>
        <dbReference type="Proteomes" id="UP000323067"/>
    </source>
</evidence>
<dbReference type="Proteomes" id="UP000323067">
    <property type="component" value="Chromosome v"/>
</dbReference>
<dbReference type="AlphaFoldDB" id="A0A2H4SPD8"/>
<reference evidence="7 8" key="1">
    <citation type="journal article" date="2017" name="BMC Genomics">
        <title>Chromosome level assembly and secondary metabolite potential of the parasitic fungus Cordyceps militaris.</title>
        <authorList>
            <person name="Kramer G.J."/>
            <person name="Nodwell J.R."/>
        </authorList>
    </citation>
    <scope>NUCLEOTIDE SEQUENCE [LARGE SCALE GENOMIC DNA]</scope>
    <source>
        <strain evidence="7 8">ATCC 34164</strain>
    </source>
</reference>
<keyword evidence="2 6" id="KW-0812">Transmembrane</keyword>
<comment type="subcellular location">
    <subcellularLocation>
        <location evidence="1">Membrane</location>
        <topology evidence="1">Multi-pass membrane protein</topology>
    </subcellularLocation>
</comment>
<feature type="transmembrane region" description="Helical" evidence="6">
    <location>
        <begin position="403"/>
        <end position="425"/>
    </location>
</feature>
<accession>A0A2H4SPD8</accession>
<feature type="transmembrane region" description="Helical" evidence="6">
    <location>
        <begin position="145"/>
        <end position="167"/>
    </location>
</feature>
<dbReference type="PANTHER" id="PTHR30249:SF0">
    <property type="entry name" value="PLASTIDAL GLYCOLATE_GLYCERATE TRANSLOCATOR 1, CHLOROPLASTIC"/>
    <property type="match status" value="1"/>
</dbReference>
<feature type="region of interest" description="Disordered" evidence="5">
    <location>
        <begin position="485"/>
        <end position="525"/>
    </location>
</feature>
<evidence type="ECO:0008006" key="9">
    <source>
        <dbReference type="Google" id="ProtNLM"/>
    </source>
</evidence>
<feature type="transmembrane region" description="Helical" evidence="6">
    <location>
        <begin position="306"/>
        <end position="329"/>
    </location>
</feature>
<sequence length="586" mass="64217">MRSHLPSLRLACWPHEQKHHKQCTDPSIIMEESTLLRLRDRRQKMWRGFCGILWIAFIYLVSELLIWGLSRALTKVKLEFAASVLGMLLVFTVMLVLRAITPKVNEWYEKHVKNAVDLINRHMGVAFAIPMVMLTGTYSVDVKTIGVVVGIFLANSLAVWVAVFVIAKFTHIIITKLFDQFRQSTTPGPGAISTEKDTSCSAVCSPRCTSSFSTSCNTATSQESNLFSTDFLETSVRQPAIWNWISKFWPLITSFTFLVAVGLPLAAVLKEPRIIDGCALWFIWMACVTLQRDLKKRSKLNHRKPWVFPILATLVNPVMLTILLMTAYVRIKAYSSSMTISDVLYKLSSGTQLYTIWSLGVEQNPAFAFEWFGAGDAALSMLGCGFIVWGFKLYECRHQLFSASGIVAIVVSVAAAAGNVFLAAYLGSLMGLESPEALALAARMTTLALAIPVMKNVGGNASLTVVLMITNGILGQLMYPKSLNGTRTDNSHRHRNASTHSFGSAETIAPSATESHGTLDEESDSSNTVAAGIAIGINGAAMGVAYLYEHESRSAPYATLSMTTYGVATVVFIGVHPFKEALLSLV</sequence>
<dbReference type="InterPro" id="IPR007300">
    <property type="entry name" value="CidB/LrgB"/>
</dbReference>
<name>A0A2H4SPD8_CORMI</name>
<proteinExistence type="predicted"/>
<feature type="transmembrane region" description="Helical" evidence="6">
    <location>
        <begin position="274"/>
        <end position="294"/>
    </location>
</feature>
<feature type="transmembrane region" description="Helical" evidence="6">
    <location>
        <begin position="529"/>
        <end position="548"/>
    </location>
</feature>
<feature type="transmembrane region" description="Helical" evidence="6">
    <location>
        <begin position="461"/>
        <end position="479"/>
    </location>
</feature>
<evidence type="ECO:0000256" key="2">
    <source>
        <dbReference type="ARBA" id="ARBA00022692"/>
    </source>
</evidence>
<dbReference type="Pfam" id="PF04172">
    <property type="entry name" value="LrgB"/>
    <property type="match status" value="1"/>
</dbReference>
<feature type="transmembrane region" description="Helical" evidence="6">
    <location>
        <begin position="122"/>
        <end position="139"/>
    </location>
</feature>
<dbReference type="EMBL" id="CP023325">
    <property type="protein sequence ID" value="ATY64972.1"/>
    <property type="molecule type" value="Genomic_DNA"/>
</dbReference>
<feature type="transmembrane region" description="Helical" evidence="6">
    <location>
        <begin position="80"/>
        <end position="101"/>
    </location>
</feature>
<evidence type="ECO:0000256" key="4">
    <source>
        <dbReference type="ARBA" id="ARBA00023136"/>
    </source>
</evidence>